<reference evidence="10" key="3">
    <citation type="submission" date="2020-01" db="EMBL/GenBank/DDBJ databases">
        <authorList>
            <person name="Perkins V."/>
            <person name="Lessard M.-H."/>
            <person name="Dugat-Bony E."/>
            <person name="Frenette M."/>
            <person name="Labrie S."/>
        </authorList>
    </citation>
    <scope>NUCLEOTIDE SEQUENCE</scope>
    <source>
        <strain evidence="10">LMA-70</strain>
    </source>
</reference>
<keyword evidence="4" id="KW-0804">Transcription</keyword>
<reference evidence="9 11" key="1">
    <citation type="submission" date="2014-03" db="EMBL/GenBank/DDBJ databases">
        <authorList>
            <person name="Casaregola S."/>
        </authorList>
    </citation>
    <scope>NUCLEOTIDE SEQUENCE [LARGE SCALE GENOMIC DNA]</scope>
    <source>
        <strain evidence="9 11">CLIB 918</strain>
    </source>
</reference>
<evidence type="ECO:0000313" key="10">
    <source>
        <dbReference type="EMBL" id="KAF5096058.1"/>
    </source>
</evidence>
<protein>
    <recommendedName>
        <fullName evidence="6">TBP-associated factor 6</fullName>
    </recommendedName>
    <alternativeName>
        <fullName evidence="7">Transcription initiation factor TFIID subunit 6</fullName>
    </alternativeName>
</protein>
<dbReference type="GO" id="GO:0051123">
    <property type="term" value="P:RNA polymerase II preinitiation complex assembly"/>
    <property type="evidence" value="ECO:0007669"/>
    <property type="project" value="TreeGrafter"/>
</dbReference>
<dbReference type="InterPro" id="IPR046344">
    <property type="entry name" value="TAF6_C_sf"/>
</dbReference>
<organism evidence="9 11">
    <name type="scientific">Geotrichum candidum</name>
    <name type="common">Oospora lactis</name>
    <name type="synonym">Dipodascus geotrichum</name>
    <dbReference type="NCBI Taxonomy" id="1173061"/>
    <lineage>
        <taxon>Eukaryota</taxon>
        <taxon>Fungi</taxon>
        <taxon>Dikarya</taxon>
        <taxon>Ascomycota</taxon>
        <taxon>Saccharomycotina</taxon>
        <taxon>Dipodascomycetes</taxon>
        <taxon>Dipodascales</taxon>
        <taxon>Dipodascaceae</taxon>
        <taxon>Geotrichum</taxon>
    </lineage>
</organism>
<dbReference type="InterPro" id="IPR016024">
    <property type="entry name" value="ARM-type_fold"/>
</dbReference>
<dbReference type="GO" id="GO:0016251">
    <property type="term" value="F:RNA polymerase II general transcription initiation factor activity"/>
    <property type="evidence" value="ECO:0007669"/>
    <property type="project" value="InterPro"/>
</dbReference>
<evidence type="ECO:0000313" key="11">
    <source>
        <dbReference type="Proteomes" id="UP000242525"/>
    </source>
</evidence>
<dbReference type="PANTHER" id="PTHR10221:SF9">
    <property type="entry name" value="TRANSCRIPTION INITIATION FACTOR TFIID SUBUNIT 6"/>
    <property type="match status" value="1"/>
</dbReference>
<dbReference type="InterPro" id="IPR004823">
    <property type="entry name" value="TAF_TATA-bd_Histone-like_dom"/>
</dbReference>
<dbReference type="EMBL" id="CCBN010000011">
    <property type="protein sequence ID" value="CDO55445.1"/>
    <property type="molecule type" value="Genomic_DNA"/>
</dbReference>
<evidence type="ECO:0000256" key="5">
    <source>
        <dbReference type="ARBA" id="ARBA00023242"/>
    </source>
</evidence>
<dbReference type="CDD" id="cd22931">
    <property type="entry name" value="HFD_TAF6"/>
    <property type="match status" value="1"/>
</dbReference>
<evidence type="ECO:0000256" key="2">
    <source>
        <dbReference type="ARBA" id="ARBA00007688"/>
    </source>
</evidence>
<sequence length="467" mass="52064">MATPNASLSIKYSHTLWSPSDTVKDVAEVLGISNLPDDVAKSLAMEVEYRIHEVVEQAMKSMRHSRRTTLTTNDISHALRVLNVEPLYGYQTNRTLTYKEAKVGPGQTLYYIDDDEVDFEKIINQPLPKVPRAVNFTAHWLAIEGVQPSIPQNPLPSEVRALPPQVRGSQKSHSVSTLATDVEVKPLVKHVISKELQLYFDRVVEALITTPDDSAEANTASLRNIALNSLRNDPGLHQLVPYIVQFVQEQLSENLKSNVDIVHTMLEVIHAIISNDTIHIEPYIHQIMPCLLTPLLSKKVGSSSSTSDPKQSFAIRDFAASLLNKICDTYSDTYYSLKPRVTRTLLKGFMDPNRSVPSWYGAIIGIKGLGPDVIRVVILGNVKAWFEGIMPRIQSQEDKDTLSKAIISALKVLKKQSPALLSKENSPEPVPLTDEETEKLKKQVGDEVYELLKKESDFTDIARGIIA</sequence>
<dbReference type="Gene3D" id="1.25.40.770">
    <property type="entry name" value="TAF6, C-terminal HEAT repeat domain"/>
    <property type="match status" value="1"/>
</dbReference>
<reference evidence="10" key="2">
    <citation type="journal article" date="2020" name="Front. Microbiol.">
        <title>Phenotypic and Genetic Characterization of the Cheese Ripening Yeast Geotrichum candidum.</title>
        <authorList>
            <person name="Perkins V."/>
            <person name="Vignola S."/>
            <person name="Lessard M.H."/>
            <person name="Plante P.L."/>
            <person name="Corbeil J."/>
            <person name="Dugat-Bony E."/>
            <person name="Frenette M."/>
            <person name="Labrie S."/>
        </authorList>
    </citation>
    <scope>NUCLEOTIDE SEQUENCE</scope>
    <source>
        <strain evidence="10">LMA-70</strain>
    </source>
</reference>
<dbReference type="GO" id="GO:0005669">
    <property type="term" value="C:transcription factor TFIID complex"/>
    <property type="evidence" value="ECO:0007669"/>
    <property type="project" value="InterPro"/>
</dbReference>
<dbReference type="Pfam" id="PF02969">
    <property type="entry name" value="TAF"/>
    <property type="match status" value="1"/>
</dbReference>
<evidence type="ECO:0000256" key="6">
    <source>
        <dbReference type="ARBA" id="ARBA00076308"/>
    </source>
</evidence>
<dbReference type="Pfam" id="PF07571">
    <property type="entry name" value="TAF6_C"/>
    <property type="match status" value="1"/>
</dbReference>
<dbReference type="InterPro" id="IPR037796">
    <property type="entry name" value="TAF6"/>
</dbReference>
<dbReference type="OrthoDB" id="361039at2759"/>
<dbReference type="GO" id="GO:0006325">
    <property type="term" value="P:chromatin organization"/>
    <property type="evidence" value="ECO:0007669"/>
    <property type="project" value="UniProtKB-ARBA"/>
</dbReference>
<dbReference type="GO" id="GO:0046695">
    <property type="term" value="C:SLIK (SAGA-like) complex"/>
    <property type="evidence" value="ECO:0007669"/>
    <property type="project" value="InterPro"/>
</dbReference>
<dbReference type="InterPro" id="IPR009072">
    <property type="entry name" value="Histone-fold"/>
</dbReference>
<dbReference type="GO" id="GO:0046982">
    <property type="term" value="F:protein heterodimerization activity"/>
    <property type="evidence" value="ECO:0007669"/>
    <property type="project" value="InterPro"/>
</dbReference>
<evidence type="ECO:0000256" key="3">
    <source>
        <dbReference type="ARBA" id="ARBA00023015"/>
    </source>
</evidence>
<evidence type="ECO:0000256" key="1">
    <source>
        <dbReference type="ARBA" id="ARBA00004123"/>
    </source>
</evidence>
<evidence type="ECO:0000256" key="4">
    <source>
        <dbReference type="ARBA" id="ARBA00023163"/>
    </source>
</evidence>
<dbReference type="Gene3D" id="1.10.20.10">
    <property type="entry name" value="Histone, subunit A"/>
    <property type="match status" value="1"/>
</dbReference>
<keyword evidence="11" id="KW-1185">Reference proteome</keyword>
<comment type="similarity">
    <text evidence="2">Belongs to the TAF6 family.</text>
</comment>
<dbReference type="EMBL" id="QQZK01000127">
    <property type="protein sequence ID" value="KAF5096058.1"/>
    <property type="molecule type" value="Genomic_DNA"/>
</dbReference>
<dbReference type="FunFam" id="1.10.20.10:FF:000033">
    <property type="entry name" value="Transcription initiation factor TFIID complex subunit"/>
    <property type="match status" value="1"/>
</dbReference>
<dbReference type="SUPFAM" id="SSF47113">
    <property type="entry name" value="Histone-fold"/>
    <property type="match status" value="1"/>
</dbReference>
<dbReference type="AlphaFoldDB" id="A0A0J9XD50"/>
<dbReference type="FunFam" id="1.25.40.770:FF:000001">
    <property type="entry name" value="Transcription initiation factor TFIID subunit 6"/>
    <property type="match status" value="1"/>
</dbReference>
<keyword evidence="3" id="KW-0805">Transcription regulation</keyword>
<dbReference type="STRING" id="1173061.A0A0J9XD50"/>
<dbReference type="Proteomes" id="UP000242525">
    <property type="component" value="Unassembled WGS sequence"/>
</dbReference>
<dbReference type="InterPro" id="IPR011442">
    <property type="entry name" value="TAF6_C"/>
</dbReference>
<dbReference type="GO" id="GO:0000124">
    <property type="term" value="C:SAGA complex"/>
    <property type="evidence" value="ECO:0007669"/>
    <property type="project" value="InterPro"/>
</dbReference>
<gene>
    <name evidence="9" type="ORF">BN980_GECA11s01319g</name>
    <name evidence="10" type="ORF">DV451_004410</name>
</gene>
<name>A0A0J9XD50_GEOCN</name>
<evidence type="ECO:0000313" key="9">
    <source>
        <dbReference type="EMBL" id="CDO55445.1"/>
    </source>
</evidence>
<evidence type="ECO:0000256" key="7">
    <source>
        <dbReference type="ARBA" id="ARBA00093655"/>
    </source>
</evidence>
<feature type="domain" description="TATA box binding protein associated factor (TAF) histone-like fold" evidence="8">
    <location>
        <begin position="16"/>
        <end position="80"/>
    </location>
</feature>
<dbReference type="Proteomes" id="UP000750522">
    <property type="component" value="Unassembled WGS sequence"/>
</dbReference>
<dbReference type="SUPFAM" id="SSF48371">
    <property type="entry name" value="ARM repeat"/>
    <property type="match status" value="1"/>
</dbReference>
<dbReference type="GO" id="GO:0003713">
    <property type="term" value="F:transcription coactivator activity"/>
    <property type="evidence" value="ECO:0007669"/>
    <property type="project" value="TreeGrafter"/>
</dbReference>
<dbReference type="CDD" id="cd08050">
    <property type="entry name" value="TAF6C"/>
    <property type="match status" value="1"/>
</dbReference>
<comment type="caution">
    <text evidence="9">The sequence shown here is derived from an EMBL/GenBank/DDBJ whole genome shotgun (WGS) entry which is preliminary data.</text>
</comment>
<evidence type="ECO:0000259" key="8">
    <source>
        <dbReference type="SMART" id="SM00803"/>
    </source>
</evidence>
<dbReference type="SMART" id="SM00803">
    <property type="entry name" value="TAF"/>
    <property type="match status" value="1"/>
</dbReference>
<comment type="subcellular location">
    <subcellularLocation>
        <location evidence="1">Nucleus</location>
    </subcellularLocation>
</comment>
<dbReference type="PANTHER" id="PTHR10221">
    <property type="entry name" value="TRANSCRIPTION INITIATION FACTOR TFIID SUBUNIT 6"/>
    <property type="match status" value="1"/>
</dbReference>
<keyword evidence="5" id="KW-0539">Nucleus</keyword>
<accession>A0A0J9XD50</accession>
<proteinExistence type="inferred from homology"/>